<evidence type="ECO:0000256" key="3">
    <source>
        <dbReference type="ARBA" id="ARBA00021315"/>
    </source>
</evidence>
<dbReference type="Proteomes" id="UP001333818">
    <property type="component" value="Unassembled WGS sequence"/>
</dbReference>
<dbReference type="FunFam" id="3.40.50.300:FF:000356">
    <property type="entry name" value="DNA repair protein RecN"/>
    <property type="match status" value="1"/>
</dbReference>
<evidence type="ECO:0000313" key="13">
    <source>
        <dbReference type="Proteomes" id="UP001333818"/>
    </source>
</evidence>
<evidence type="ECO:0000256" key="10">
    <source>
        <dbReference type="SAM" id="MobiDB-lite"/>
    </source>
</evidence>
<dbReference type="SUPFAM" id="SSF52540">
    <property type="entry name" value="P-loop containing nucleoside triphosphate hydrolases"/>
    <property type="match status" value="1"/>
</dbReference>
<dbReference type="InterPro" id="IPR027417">
    <property type="entry name" value="P-loop_NTPase"/>
</dbReference>
<feature type="region of interest" description="Disordered" evidence="10">
    <location>
        <begin position="565"/>
        <end position="598"/>
    </location>
</feature>
<comment type="similarity">
    <text evidence="2">Belongs to the RecN family.</text>
</comment>
<dbReference type="PIRSF" id="PIRSF003128">
    <property type="entry name" value="RecN"/>
    <property type="match status" value="1"/>
</dbReference>
<protein>
    <recommendedName>
        <fullName evidence="3">DNA repair protein RecN</fullName>
    </recommendedName>
    <alternativeName>
        <fullName evidence="8">Recombination protein N</fullName>
    </alternativeName>
</protein>
<organism evidence="12 13">
    <name type="scientific">Tumidithrix elongata BACA0141</name>
    <dbReference type="NCBI Taxonomy" id="2716417"/>
    <lineage>
        <taxon>Bacteria</taxon>
        <taxon>Bacillati</taxon>
        <taxon>Cyanobacteriota</taxon>
        <taxon>Cyanophyceae</taxon>
        <taxon>Pseudanabaenales</taxon>
        <taxon>Pseudanabaenaceae</taxon>
        <taxon>Tumidithrix</taxon>
        <taxon>Tumidithrix elongata</taxon>
    </lineage>
</organism>
<dbReference type="CDD" id="cd03241">
    <property type="entry name" value="ABC_RecN"/>
    <property type="match status" value="2"/>
</dbReference>
<accession>A0AAW9PSD6</accession>
<name>A0AAW9PSD6_9CYAN</name>
<keyword evidence="6" id="KW-0067">ATP-binding</keyword>
<reference evidence="12" key="1">
    <citation type="submission" date="2024-01" db="EMBL/GenBank/DDBJ databases">
        <title>Bank of Algae and Cyanobacteria of the Azores (BACA) strain genomes.</title>
        <authorList>
            <person name="Luz R."/>
            <person name="Cordeiro R."/>
            <person name="Fonseca A."/>
            <person name="Goncalves V."/>
        </authorList>
    </citation>
    <scope>NUCLEOTIDE SEQUENCE</scope>
    <source>
        <strain evidence="12">BACA0141</strain>
    </source>
</reference>
<keyword evidence="5" id="KW-0227">DNA damage</keyword>
<keyword evidence="9" id="KW-0175">Coiled coil</keyword>
<dbReference type="NCBIfam" id="TIGR00634">
    <property type="entry name" value="recN"/>
    <property type="match status" value="1"/>
</dbReference>
<dbReference type="PANTHER" id="PTHR11059:SF0">
    <property type="entry name" value="DNA REPAIR PROTEIN RECN"/>
    <property type="match status" value="1"/>
</dbReference>
<evidence type="ECO:0000313" key="12">
    <source>
        <dbReference type="EMBL" id="MEE3717215.1"/>
    </source>
</evidence>
<feature type="coiled-coil region" evidence="9">
    <location>
        <begin position="294"/>
        <end position="359"/>
    </location>
</feature>
<evidence type="ECO:0000256" key="4">
    <source>
        <dbReference type="ARBA" id="ARBA00022741"/>
    </source>
</evidence>
<keyword evidence="7" id="KW-0234">DNA repair</keyword>
<dbReference type="GO" id="GO:0043590">
    <property type="term" value="C:bacterial nucleoid"/>
    <property type="evidence" value="ECO:0007669"/>
    <property type="project" value="TreeGrafter"/>
</dbReference>
<dbReference type="GO" id="GO:0009432">
    <property type="term" value="P:SOS response"/>
    <property type="evidence" value="ECO:0007669"/>
    <property type="project" value="TreeGrafter"/>
</dbReference>
<comment type="function">
    <text evidence="1">May be involved in recombinational repair of damaged DNA.</text>
</comment>
<comment type="caution">
    <text evidence="12">The sequence shown here is derived from an EMBL/GenBank/DDBJ whole genome shotgun (WGS) entry which is preliminary data.</text>
</comment>
<dbReference type="GO" id="GO:0006310">
    <property type="term" value="P:DNA recombination"/>
    <property type="evidence" value="ECO:0007669"/>
    <property type="project" value="InterPro"/>
</dbReference>
<evidence type="ECO:0000256" key="7">
    <source>
        <dbReference type="ARBA" id="ARBA00023204"/>
    </source>
</evidence>
<feature type="domain" description="RecF/RecN/SMC N-terminal" evidence="11">
    <location>
        <begin position="2"/>
        <end position="509"/>
    </location>
</feature>
<dbReference type="GO" id="GO:0005524">
    <property type="term" value="F:ATP binding"/>
    <property type="evidence" value="ECO:0007669"/>
    <property type="project" value="UniProtKB-KW"/>
</dbReference>
<evidence type="ECO:0000256" key="1">
    <source>
        <dbReference type="ARBA" id="ARBA00003618"/>
    </source>
</evidence>
<keyword evidence="4" id="KW-0547">Nucleotide-binding</keyword>
<dbReference type="RefSeq" id="WP_330483643.1">
    <property type="nucleotide sequence ID" value="NZ_JAZBJZ010000035.1"/>
</dbReference>
<evidence type="ECO:0000256" key="9">
    <source>
        <dbReference type="SAM" id="Coils"/>
    </source>
</evidence>
<keyword evidence="13" id="KW-1185">Reference proteome</keyword>
<evidence type="ECO:0000256" key="8">
    <source>
        <dbReference type="ARBA" id="ARBA00033408"/>
    </source>
</evidence>
<gene>
    <name evidence="12" type="primary">recN</name>
    <name evidence="12" type="ORF">V2H45_10695</name>
</gene>
<dbReference type="AlphaFoldDB" id="A0AAW9PSD6"/>
<dbReference type="PANTHER" id="PTHR11059">
    <property type="entry name" value="DNA REPAIR PROTEIN RECN"/>
    <property type="match status" value="1"/>
</dbReference>
<dbReference type="Pfam" id="PF02463">
    <property type="entry name" value="SMC_N"/>
    <property type="match status" value="1"/>
</dbReference>
<dbReference type="InterPro" id="IPR004604">
    <property type="entry name" value="DNA_recomb/repair_RecN"/>
</dbReference>
<dbReference type="Gene3D" id="3.40.50.300">
    <property type="entry name" value="P-loop containing nucleotide triphosphate hydrolases"/>
    <property type="match status" value="2"/>
</dbReference>
<sequence length="624" mass="68913">MLLSLRIENFALIDNLELELFPGLNIMTGETGAGKSIILDAIDAALGGKVSSRMLRTGTNRALIEATFQTNPQLSEWLASQEIDLLDDGAVICSREITSRSNRTRLNGVVVNKQQIQELREQLVEITAQGQTFLLGREAIQREWLDSFGGIKLLDLRQKVTQLFEIAQRSHRALKARQDSDRNRLQQIDLLQYQLKELDAADLSEPDELENLESDRMRLSHSVELQQQSYQVYEILYQNDAENACADLLGKAESILTEMVAVDGNLQGILELVTSALTQVEEAGRAINTYGDNLESEPEQLEQIEDRIRQLKQICRKYGATLQDAIAYAQKLRQELDGLTNHEQSIEELEKIAAADRKTLVKACHELTQLRQIAATQLEQKLVATLKSLAMEKVLFRVTIAAIEPNTFGADRVTFEFSPNPGEPLQPLSETASGGEISRFLLALKTCFAQADPIGTMVFDEIDVGVSGRVSQAIALQLWQLSRNRQVLCVTHQPIVAAIADHHFRVSKQVVMVNQNSATNSATNSSENSNGNGKPELTERTTVQVQLLEPEQRKQELAQIAGGVNVSASESVPENGSENGSVKSLADRKTKKKDPPLNPAVSQAIAFAESLLTQAAAIKNSDRG</sequence>
<evidence type="ECO:0000256" key="6">
    <source>
        <dbReference type="ARBA" id="ARBA00022840"/>
    </source>
</evidence>
<evidence type="ECO:0000256" key="5">
    <source>
        <dbReference type="ARBA" id="ARBA00022763"/>
    </source>
</evidence>
<feature type="compositionally biased region" description="Polar residues" evidence="10">
    <location>
        <begin position="566"/>
        <end position="582"/>
    </location>
</feature>
<proteinExistence type="inferred from homology"/>
<dbReference type="InterPro" id="IPR003395">
    <property type="entry name" value="RecF/RecN/SMC_N"/>
</dbReference>
<evidence type="ECO:0000256" key="2">
    <source>
        <dbReference type="ARBA" id="ARBA00009441"/>
    </source>
</evidence>
<dbReference type="EMBL" id="JAZBJZ010000035">
    <property type="protein sequence ID" value="MEE3717215.1"/>
    <property type="molecule type" value="Genomic_DNA"/>
</dbReference>
<dbReference type="GO" id="GO:0006281">
    <property type="term" value="P:DNA repair"/>
    <property type="evidence" value="ECO:0007669"/>
    <property type="project" value="UniProtKB-KW"/>
</dbReference>
<evidence type="ECO:0000259" key="11">
    <source>
        <dbReference type="Pfam" id="PF02463"/>
    </source>
</evidence>